<organism evidence="2 3">
    <name type="scientific">Pelomonas nitida</name>
    <dbReference type="NCBI Taxonomy" id="3299027"/>
    <lineage>
        <taxon>Bacteria</taxon>
        <taxon>Pseudomonadati</taxon>
        <taxon>Pseudomonadota</taxon>
        <taxon>Betaproteobacteria</taxon>
        <taxon>Burkholderiales</taxon>
        <taxon>Sphaerotilaceae</taxon>
        <taxon>Roseateles</taxon>
    </lineage>
</organism>
<dbReference type="CDD" id="cd00761">
    <property type="entry name" value="Glyco_tranf_GTA_type"/>
    <property type="match status" value="1"/>
</dbReference>
<dbReference type="RefSeq" id="WP_394487962.1">
    <property type="nucleotide sequence ID" value="NZ_JBIGIA010000006.1"/>
</dbReference>
<dbReference type="Pfam" id="PF00535">
    <property type="entry name" value="Glycos_transf_2"/>
    <property type="match status" value="1"/>
</dbReference>
<dbReference type="Gene3D" id="3.90.550.10">
    <property type="entry name" value="Spore Coat Polysaccharide Biosynthesis Protein SpsA, Chain A"/>
    <property type="match status" value="1"/>
</dbReference>
<sequence>MLLPKLSLITHVYNQPEGMARHVEFWKSLSPALAAQLEFICVDDFSDPPVQITRDGLNLRLFRVLDDIDWNMPGCKNLGAVMARADWLLFFDLDNMIDERGLEMLVASLDKLKPDTLYNFRRVEEGKEVASHINTLLMTRRGFFKAGGLDEDFAGHYGYEDVHFHHMWRHHVGPEVLLVDIVFTQLGFRTETLNRDTSRNQALIHHKILTLGHKGSVGKMRFAWAEQPTE</sequence>
<dbReference type="Proteomes" id="UP001606305">
    <property type="component" value="Unassembled WGS sequence"/>
</dbReference>
<dbReference type="EC" id="2.4.-.-" evidence="2"/>
<reference evidence="2 3" key="1">
    <citation type="submission" date="2024-09" db="EMBL/GenBank/DDBJ databases">
        <title>Novel species of the genus Pelomonas and Roseateles isolated from streams.</title>
        <authorList>
            <person name="Lu H."/>
        </authorList>
    </citation>
    <scope>NUCLEOTIDE SEQUENCE [LARGE SCALE GENOMIC DNA]</scope>
    <source>
        <strain evidence="2 3">BYS96W</strain>
    </source>
</reference>
<dbReference type="SUPFAM" id="SSF53448">
    <property type="entry name" value="Nucleotide-diphospho-sugar transferases"/>
    <property type="match status" value="1"/>
</dbReference>
<dbReference type="InterPro" id="IPR029044">
    <property type="entry name" value="Nucleotide-diphossugar_trans"/>
</dbReference>
<gene>
    <name evidence="2" type="ORF">ACG00X_09815</name>
</gene>
<dbReference type="EMBL" id="JBIGIA010000006">
    <property type="protein sequence ID" value="MFG6457130.1"/>
    <property type="molecule type" value="Genomic_DNA"/>
</dbReference>
<protein>
    <submittedName>
        <fullName evidence="2">Glycosyltransferase</fullName>
        <ecNumber evidence="2">2.4.-.-</ecNumber>
    </submittedName>
</protein>
<dbReference type="InterPro" id="IPR001173">
    <property type="entry name" value="Glyco_trans_2-like"/>
</dbReference>
<name>A0ABW7G5E2_9BURK</name>
<proteinExistence type="predicted"/>
<keyword evidence="2" id="KW-0328">Glycosyltransferase</keyword>
<evidence type="ECO:0000259" key="1">
    <source>
        <dbReference type="Pfam" id="PF00535"/>
    </source>
</evidence>
<keyword evidence="3" id="KW-1185">Reference proteome</keyword>
<evidence type="ECO:0000313" key="3">
    <source>
        <dbReference type="Proteomes" id="UP001606305"/>
    </source>
</evidence>
<comment type="caution">
    <text evidence="2">The sequence shown here is derived from an EMBL/GenBank/DDBJ whole genome shotgun (WGS) entry which is preliminary data.</text>
</comment>
<feature type="domain" description="Glycosyltransferase 2-like" evidence="1">
    <location>
        <begin position="8"/>
        <end position="135"/>
    </location>
</feature>
<accession>A0ABW7G5E2</accession>
<evidence type="ECO:0000313" key="2">
    <source>
        <dbReference type="EMBL" id="MFG6457130.1"/>
    </source>
</evidence>
<keyword evidence="2" id="KW-0808">Transferase</keyword>
<dbReference type="GO" id="GO:0016757">
    <property type="term" value="F:glycosyltransferase activity"/>
    <property type="evidence" value="ECO:0007669"/>
    <property type="project" value="UniProtKB-KW"/>
</dbReference>